<sequence length="107" mass="11946">MVTQTALGMIERAGKEFVEQYPRIAEWDHVLEYLRISMGFNSNMVYLHCRNQDAFAAQTRATACPAGLLCATVSALLRVFAEAAYSFTLKVCEANIGTSEDTYTPKR</sequence>
<dbReference type="Proteomes" id="UP000016933">
    <property type="component" value="Unassembled WGS sequence"/>
</dbReference>
<evidence type="ECO:0000313" key="2">
    <source>
        <dbReference type="Proteomes" id="UP000016933"/>
    </source>
</evidence>
<keyword evidence="2" id="KW-1185">Reference proteome</keyword>
<reference evidence="1 2" key="2">
    <citation type="journal article" date="2012" name="PLoS Pathog.">
        <title>Diverse lifestyles and strategies of plant pathogenesis encoded in the genomes of eighteen Dothideomycetes fungi.</title>
        <authorList>
            <person name="Ohm R.A."/>
            <person name="Feau N."/>
            <person name="Henrissat B."/>
            <person name="Schoch C.L."/>
            <person name="Horwitz B.A."/>
            <person name="Barry K.W."/>
            <person name="Condon B.J."/>
            <person name="Copeland A.C."/>
            <person name="Dhillon B."/>
            <person name="Glaser F."/>
            <person name="Hesse C.N."/>
            <person name="Kosti I."/>
            <person name="LaButti K."/>
            <person name="Lindquist E.A."/>
            <person name="Lucas S."/>
            <person name="Salamov A.A."/>
            <person name="Bradshaw R.E."/>
            <person name="Ciuffetti L."/>
            <person name="Hamelin R.C."/>
            <person name="Kema G.H.J."/>
            <person name="Lawrence C."/>
            <person name="Scott J.A."/>
            <person name="Spatafora J.W."/>
            <person name="Turgeon B.G."/>
            <person name="de Wit P.J.G.M."/>
            <person name="Zhong S."/>
            <person name="Goodwin S.B."/>
            <person name="Grigoriev I.V."/>
        </authorList>
    </citation>
    <scope>NUCLEOTIDE SEQUENCE [LARGE SCALE GENOMIC DNA]</scope>
    <source>
        <strain evidence="2">NZE10 / CBS 128990</strain>
    </source>
</reference>
<dbReference type="AlphaFoldDB" id="N1PMX7"/>
<evidence type="ECO:0000313" key="1">
    <source>
        <dbReference type="EMBL" id="EME43774.1"/>
    </source>
</evidence>
<protein>
    <submittedName>
        <fullName evidence="1">Uncharacterized protein</fullName>
    </submittedName>
</protein>
<proteinExistence type="predicted"/>
<dbReference type="HOGENOM" id="CLU_2209952_0_0_1"/>
<gene>
    <name evidence="1" type="ORF">DOTSEDRAFT_23902</name>
</gene>
<dbReference type="OrthoDB" id="3650889at2759"/>
<accession>N1PMX7</accession>
<dbReference type="EMBL" id="KB446539">
    <property type="protein sequence ID" value="EME43774.1"/>
    <property type="molecule type" value="Genomic_DNA"/>
</dbReference>
<organism evidence="1 2">
    <name type="scientific">Dothistroma septosporum (strain NZE10 / CBS 128990)</name>
    <name type="common">Red band needle blight fungus</name>
    <name type="synonym">Mycosphaerella pini</name>
    <dbReference type="NCBI Taxonomy" id="675120"/>
    <lineage>
        <taxon>Eukaryota</taxon>
        <taxon>Fungi</taxon>
        <taxon>Dikarya</taxon>
        <taxon>Ascomycota</taxon>
        <taxon>Pezizomycotina</taxon>
        <taxon>Dothideomycetes</taxon>
        <taxon>Dothideomycetidae</taxon>
        <taxon>Mycosphaerellales</taxon>
        <taxon>Mycosphaerellaceae</taxon>
        <taxon>Dothistroma</taxon>
    </lineage>
</organism>
<name>N1PMX7_DOTSN</name>
<reference evidence="2" key="1">
    <citation type="journal article" date="2012" name="PLoS Genet.">
        <title>The genomes of the fungal plant pathogens Cladosporium fulvum and Dothistroma septosporum reveal adaptation to different hosts and lifestyles but also signatures of common ancestry.</title>
        <authorList>
            <person name="de Wit P.J.G.M."/>
            <person name="van der Burgt A."/>
            <person name="Oekmen B."/>
            <person name="Stergiopoulos I."/>
            <person name="Abd-Elsalam K.A."/>
            <person name="Aerts A.L."/>
            <person name="Bahkali A.H."/>
            <person name="Beenen H.G."/>
            <person name="Chettri P."/>
            <person name="Cox M.P."/>
            <person name="Datema E."/>
            <person name="de Vries R.P."/>
            <person name="Dhillon B."/>
            <person name="Ganley A.R."/>
            <person name="Griffiths S.A."/>
            <person name="Guo Y."/>
            <person name="Hamelin R.C."/>
            <person name="Henrissat B."/>
            <person name="Kabir M.S."/>
            <person name="Jashni M.K."/>
            <person name="Kema G."/>
            <person name="Klaubauf S."/>
            <person name="Lapidus A."/>
            <person name="Levasseur A."/>
            <person name="Lindquist E."/>
            <person name="Mehrabi R."/>
            <person name="Ohm R.A."/>
            <person name="Owen T.J."/>
            <person name="Salamov A."/>
            <person name="Schwelm A."/>
            <person name="Schijlen E."/>
            <person name="Sun H."/>
            <person name="van den Burg H.A."/>
            <person name="van Ham R.C.H.J."/>
            <person name="Zhang S."/>
            <person name="Goodwin S.B."/>
            <person name="Grigoriev I.V."/>
            <person name="Collemare J."/>
            <person name="Bradshaw R.E."/>
        </authorList>
    </citation>
    <scope>NUCLEOTIDE SEQUENCE [LARGE SCALE GENOMIC DNA]</scope>
    <source>
        <strain evidence="2">NZE10 / CBS 128990</strain>
    </source>
</reference>